<dbReference type="AlphaFoldDB" id="A0AAV5MPX7"/>
<dbReference type="Proteomes" id="UP001054252">
    <property type="component" value="Unassembled WGS sequence"/>
</dbReference>
<gene>
    <name evidence="2" type="ORF">SLEP1_g58634</name>
</gene>
<keyword evidence="3" id="KW-1185">Reference proteome</keyword>
<comment type="caution">
    <text evidence="2">The sequence shown here is derived from an EMBL/GenBank/DDBJ whole genome shotgun (WGS) entry which is preliminary data.</text>
</comment>
<feature type="region of interest" description="Disordered" evidence="1">
    <location>
        <begin position="1"/>
        <end position="25"/>
    </location>
</feature>
<evidence type="ECO:0000313" key="3">
    <source>
        <dbReference type="Proteomes" id="UP001054252"/>
    </source>
</evidence>
<sequence length="124" mass="13971">MPRIRPHNKSSRRTEQSRFGFSSRGGEFLGSICVLEQEKKEKPQALPVFPAGNGWRWLGLLPAAGEKSRAEPGFPGFNESSKPQNQFLNKKGREIPQDLTGFFKGEESRWLGACRGRRRRAGRG</sequence>
<name>A0AAV5MPX7_9ROSI</name>
<feature type="compositionally biased region" description="Basic residues" evidence="1">
    <location>
        <begin position="1"/>
        <end position="11"/>
    </location>
</feature>
<reference evidence="2 3" key="1">
    <citation type="journal article" date="2021" name="Commun. Biol.">
        <title>The genome of Shorea leprosula (Dipterocarpaceae) highlights the ecological relevance of drought in aseasonal tropical rainforests.</title>
        <authorList>
            <person name="Ng K.K.S."/>
            <person name="Kobayashi M.J."/>
            <person name="Fawcett J.A."/>
            <person name="Hatakeyama M."/>
            <person name="Paape T."/>
            <person name="Ng C.H."/>
            <person name="Ang C.C."/>
            <person name="Tnah L.H."/>
            <person name="Lee C.T."/>
            <person name="Nishiyama T."/>
            <person name="Sese J."/>
            <person name="O'Brien M.J."/>
            <person name="Copetti D."/>
            <person name="Mohd Noor M.I."/>
            <person name="Ong R.C."/>
            <person name="Putra M."/>
            <person name="Sireger I.Z."/>
            <person name="Indrioko S."/>
            <person name="Kosugi Y."/>
            <person name="Izuno A."/>
            <person name="Isagi Y."/>
            <person name="Lee S.L."/>
            <person name="Shimizu K.K."/>
        </authorList>
    </citation>
    <scope>NUCLEOTIDE SEQUENCE [LARGE SCALE GENOMIC DNA]</scope>
    <source>
        <strain evidence="2">214</strain>
    </source>
</reference>
<accession>A0AAV5MPX7</accession>
<evidence type="ECO:0000256" key="1">
    <source>
        <dbReference type="SAM" id="MobiDB-lite"/>
    </source>
</evidence>
<protein>
    <submittedName>
        <fullName evidence="2">Uncharacterized protein</fullName>
    </submittedName>
</protein>
<evidence type="ECO:0000313" key="2">
    <source>
        <dbReference type="EMBL" id="GKV52026.1"/>
    </source>
</evidence>
<organism evidence="2 3">
    <name type="scientific">Rubroshorea leprosula</name>
    <dbReference type="NCBI Taxonomy" id="152421"/>
    <lineage>
        <taxon>Eukaryota</taxon>
        <taxon>Viridiplantae</taxon>
        <taxon>Streptophyta</taxon>
        <taxon>Embryophyta</taxon>
        <taxon>Tracheophyta</taxon>
        <taxon>Spermatophyta</taxon>
        <taxon>Magnoliopsida</taxon>
        <taxon>eudicotyledons</taxon>
        <taxon>Gunneridae</taxon>
        <taxon>Pentapetalae</taxon>
        <taxon>rosids</taxon>
        <taxon>malvids</taxon>
        <taxon>Malvales</taxon>
        <taxon>Dipterocarpaceae</taxon>
        <taxon>Rubroshorea</taxon>
    </lineage>
</organism>
<feature type="region of interest" description="Disordered" evidence="1">
    <location>
        <begin position="66"/>
        <end position="85"/>
    </location>
</feature>
<dbReference type="EMBL" id="BPVZ01000587">
    <property type="protein sequence ID" value="GKV52026.1"/>
    <property type="molecule type" value="Genomic_DNA"/>
</dbReference>
<proteinExistence type="predicted"/>